<reference evidence="1 2" key="1">
    <citation type="submission" date="2021-06" db="EMBL/GenBank/DDBJ databases">
        <title>Caerostris extrusa draft genome.</title>
        <authorList>
            <person name="Kono N."/>
            <person name="Arakawa K."/>
        </authorList>
    </citation>
    <scope>NUCLEOTIDE SEQUENCE [LARGE SCALE GENOMIC DNA]</scope>
</reference>
<organism evidence="1 2">
    <name type="scientific">Caerostris extrusa</name>
    <name type="common">Bark spider</name>
    <name type="synonym">Caerostris bankana</name>
    <dbReference type="NCBI Taxonomy" id="172846"/>
    <lineage>
        <taxon>Eukaryota</taxon>
        <taxon>Metazoa</taxon>
        <taxon>Ecdysozoa</taxon>
        <taxon>Arthropoda</taxon>
        <taxon>Chelicerata</taxon>
        <taxon>Arachnida</taxon>
        <taxon>Araneae</taxon>
        <taxon>Araneomorphae</taxon>
        <taxon>Entelegynae</taxon>
        <taxon>Araneoidea</taxon>
        <taxon>Araneidae</taxon>
        <taxon>Caerostris</taxon>
    </lineage>
</organism>
<name>A0AAV4MCB7_CAEEX</name>
<keyword evidence="2" id="KW-1185">Reference proteome</keyword>
<accession>A0AAV4MCB7</accession>
<dbReference type="Proteomes" id="UP001054945">
    <property type="component" value="Unassembled WGS sequence"/>
</dbReference>
<comment type="caution">
    <text evidence="1">The sequence shown here is derived from an EMBL/GenBank/DDBJ whole genome shotgun (WGS) entry which is preliminary data.</text>
</comment>
<dbReference type="EMBL" id="BPLR01002087">
    <property type="protein sequence ID" value="GIX69812.1"/>
    <property type="molecule type" value="Genomic_DNA"/>
</dbReference>
<evidence type="ECO:0000313" key="1">
    <source>
        <dbReference type="EMBL" id="GIX69812.1"/>
    </source>
</evidence>
<proteinExistence type="predicted"/>
<sequence>MILNTLCYGYNVYLSKSTRWQHCAKWGVVLECSLQVPYKGKTEFQLLVHNKELACLQNSHAKSESSAQSGIPSRDVGWPIVGGLFARDTHQE</sequence>
<gene>
    <name evidence="1" type="ORF">CEXT_248681</name>
</gene>
<protein>
    <submittedName>
        <fullName evidence="1">Uncharacterized protein</fullName>
    </submittedName>
</protein>
<evidence type="ECO:0000313" key="2">
    <source>
        <dbReference type="Proteomes" id="UP001054945"/>
    </source>
</evidence>
<dbReference type="AlphaFoldDB" id="A0AAV4MCB7"/>